<dbReference type="PANTHER" id="PTHR47529:SF1">
    <property type="entry name" value="PERIPLASMIC CHAPERONE PPID"/>
    <property type="match status" value="1"/>
</dbReference>
<dbReference type="InterPro" id="IPR052029">
    <property type="entry name" value="PpiD_chaperone"/>
</dbReference>
<evidence type="ECO:0000256" key="2">
    <source>
        <dbReference type="ARBA" id="ARBA00022475"/>
    </source>
</evidence>
<evidence type="ECO:0000256" key="3">
    <source>
        <dbReference type="ARBA" id="ARBA00022692"/>
    </source>
</evidence>
<evidence type="ECO:0000256" key="6">
    <source>
        <dbReference type="ARBA" id="ARBA00023186"/>
    </source>
</evidence>
<keyword evidence="5 8" id="KW-0472">Membrane</keyword>
<comment type="subcellular location">
    <subcellularLocation>
        <location evidence="1">Cell membrane</location>
        <topology evidence="1">Single-pass type II membrane protein</topology>
    </subcellularLocation>
</comment>
<evidence type="ECO:0000259" key="9">
    <source>
        <dbReference type="Pfam" id="PF13145"/>
    </source>
</evidence>
<comment type="caution">
    <text evidence="10">The sequence shown here is derived from an EMBL/GenBank/DDBJ whole genome shotgun (WGS) entry which is preliminary data.</text>
</comment>
<organism evidence="10 11">
    <name type="scientific">Rubricella aquisinus</name>
    <dbReference type="NCBI Taxonomy" id="2028108"/>
    <lineage>
        <taxon>Bacteria</taxon>
        <taxon>Pseudomonadati</taxon>
        <taxon>Pseudomonadota</taxon>
        <taxon>Alphaproteobacteria</taxon>
        <taxon>Rhodobacterales</taxon>
        <taxon>Paracoccaceae</taxon>
        <taxon>Rubricella</taxon>
    </lineage>
</organism>
<dbReference type="InterPro" id="IPR000297">
    <property type="entry name" value="PPIase_PpiC"/>
</dbReference>
<dbReference type="RefSeq" id="WP_184008649.1">
    <property type="nucleotide sequence ID" value="NZ_JACIJS010000002.1"/>
</dbReference>
<dbReference type="PANTHER" id="PTHR47529">
    <property type="entry name" value="PEPTIDYL-PROLYL CIS-TRANS ISOMERASE D"/>
    <property type="match status" value="1"/>
</dbReference>
<evidence type="ECO:0000313" key="11">
    <source>
        <dbReference type="Proteomes" id="UP000553766"/>
    </source>
</evidence>
<dbReference type="EMBL" id="JACIJS010000002">
    <property type="protein sequence ID" value="MBB5514736.1"/>
    <property type="molecule type" value="Genomic_DNA"/>
</dbReference>
<protein>
    <submittedName>
        <fullName evidence="10">Peptidyl-prolyl cis-trans isomerase D</fullName>
        <ecNumber evidence="10">5.2.1.8</ecNumber>
    </submittedName>
</protein>
<dbReference type="Proteomes" id="UP000553766">
    <property type="component" value="Unassembled WGS sequence"/>
</dbReference>
<evidence type="ECO:0000256" key="5">
    <source>
        <dbReference type="ARBA" id="ARBA00023136"/>
    </source>
</evidence>
<keyword evidence="11" id="KW-1185">Reference proteome</keyword>
<name>A0A840WYI9_9RHOB</name>
<reference evidence="10 11" key="1">
    <citation type="submission" date="2020-08" db="EMBL/GenBank/DDBJ databases">
        <title>Genomic Encyclopedia of Type Strains, Phase IV (KMG-IV): sequencing the most valuable type-strain genomes for metagenomic binning, comparative biology and taxonomic classification.</title>
        <authorList>
            <person name="Goeker M."/>
        </authorList>
    </citation>
    <scope>NUCLEOTIDE SEQUENCE [LARGE SCALE GENOMIC DNA]</scope>
    <source>
        <strain evidence="10 11">DSM 103377</strain>
    </source>
</reference>
<evidence type="ECO:0000256" key="4">
    <source>
        <dbReference type="ARBA" id="ARBA00022989"/>
    </source>
</evidence>
<dbReference type="Pfam" id="PF13624">
    <property type="entry name" value="SurA_N_3"/>
    <property type="match status" value="1"/>
</dbReference>
<dbReference type="Pfam" id="PF13145">
    <property type="entry name" value="Rotamase_2"/>
    <property type="match status" value="1"/>
</dbReference>
<keyword evidence="2" id="KW-1003">Cell membrane</keyword>
<dbReference type="SUPFAM" id="SSF54534">
    <property type="entry name" value="FKBP-like"/>
    <property type="match status" value="1"/>
</dbReference>
<keyword evidence="4 8" id="KW-1133">Transmembrane helix</keyword>
<dbReference type="AlphaFoldDB" id="A0A840WYI9"/>
<keyword evidence="3 8" id="KW-0812">Transmembrane</keyword>
<dbReference type="GO" id="GO:0005886">
    <property type="term" value="C:plasma membrane"/>
    <property type="evidence" value="ECO:0007669"/>
    <property type="project" value="UniProtKB-SubCell"/>
</dbReference>
<evidence type="ECO:0000256" key="8">
    <source>
        <dbReference type="SAM" id="Phobius"/>
    </source>
</evidence>
<gene>
    <name evidence="10" type="ORF">FHS89_000742</name>
</gene>
<keyword evidence="10" id="KW-0413">Isomerase</keyword>
<comment type="similarity">
    <text evidence="7">Belongs to the PpiD chaperone family.</text>
</comment>
<feature type="transmembrane region" description="Helical" evidence="8">
    <location>
        <begin position="12"/>
        <end position="34"/>
    </location>
</feature>
<dbReference type="InterPro" id="IPR027304">
    <property type="entry name" value="Trigger_fact/SurA_dom_sf"/>
</dbReference>
<dbReference type="SUPFAM" id="SSF109998">
    <property type="entry name" value="Triger factor/SurA peptide-binding domain-like"/>
    <property type="match status" value="1"/>
</dbReference>
<dbReference type="Gene3D" id="1.10.4030.10">
    <property type="entry name" value="Porin chaperone SurA, peptide-binding domain"/>
    <property type="match status" value="1"/>
</dbReference>
<proteinExistence type="inferred from homology"/>
<feature type="domain" description="PpiC" evidence="9">
    <location>
        <begin position="248"/>
        <end position="368"/>
    </location>
</feature>
<dbReference type="GO" id="GO:0003755">
    <property type="term" value="F:peptidyl-prolyl cis-trans isomerase activity"/>
    <property type="evidence" value="ECO:0007669"/>
    <property type="project" value="UniProtKB-EC"/>
</dbReference>
<dbReference type="EC" id="5.2.1.8" evidence="10"/>
<evidence type="ECO:0000256" key="7">
    <source>
        <dbReference type="ARBA" id="ARBA00038408"/>
    </source>
</evidence>
<sequence length="625" mass="66346">MLSSIRASRGSVFGWIIMGLLIVGLAGFGFTSVLSGGVVTSVAEVGEEEVTVDEFANAFQTRLRGISQQIGTPITTTQAREIGLDDAILGELIRNAALLGEARTLGIDTSDEVVRDALIREPAFQDISGNFDADLYRLAIETSGISAAEYDEQLRRGTTRDLIALAMTSSVTLPRGAAREILSFQGEGRAFDWVRVPGSAFTDRVGSPSDAQLEAFIADNRDAFVTPETRSVTYALLDPTVLAETIDIPEAALREEYDRNIDRFTREERRIVDRIAFPTMADAEAAATALAEGQTSIGEIASARGLTAADFSLGSVTRGAIGGAAGEALFGRDSTGIVGPVTTDIGPALFRINAILSAQEITFEQARDDLRTELALFEADGIVINETIRAEELILGGATLEEVAAETAFTLQTAEVNRNTPADTIIGAPAFLGEAFTAPLGMDRDPIQTETGAVFALRVESVAEPALPPLNDIRDAVTAAWTEAQAVAEARNAAARLISGLTVDGPDLSAIAAQFGTDVQSVEPIRRDARPDGIPAGLVPLIFTMDEGDVALVEDAQGAVIFQLTEIDTFDPASDTGRGLVDFVTFQSATGAQQDVIAYFTNARSTERGLRINTQIIDQVLSQIP</sequence>
<evidence type="ECO:0000256" key="1">
    <source>
        <dbReference type="ARBA" id="ARBA00004401"/>
    </source>
</evidence>
<evidence type="ECO:0000313" key="10">
    <source>
        <dbReference type="EMBL" id="MBB5514736.1"/>
    </source>
</evidence>
<keyword evidence="6" id="KW-0143">Chaperone</keyword>
<accession>A0A840WYI9</accession>